<dbReference type="Proteomes" id="UP000186524">
    <property type="component" value="Unassembled WGS sequence"/>
</dbReference>
<accession>A0A1Q5NZS6</accession>
<dbReference type="RefSeq" id="WP_073712712.1">
    <property type="nucleotide sequence ID" value="NZ_MRWQ01000021.1"/>
</dbReference>
<sequence>MSIVYCVPFSHKNIESLNQELQKIKEREIVVTSERLFDTNTGIFYDVEVEEFNPNLLEAFLYSRDEEDVSFGHEINQHKLIMYLLVEPENLLESIDIVQCLLNAGGIGVKNEVTGISFKKEEWVNLAGDKSPELVYEYFVNIVFDQKSIYSVGMNSFQLPDSYMHTSKPTDEEIYVINEYNFHRLINIPFNTVDYSLVAEWKKDHRFSEKDICYNYNGITLLKPNL</sequence>
<evidence type="ECO:0000313" key="2">
    <source>
        <dbReference type="Proteomes" id="UP000186524"/>
    </source>
</evidence>
<evidence type="ECO:0008006" key="3">
    <source>
        <dbReference type="Google" id="ProtNLM"/>
    </source>
</evidence>
<protein>
    <recommendedName>
        <fullName evidence="3">DUF4261 domain-containing protein</fullName>
    </recommendedName>
</protein>
<evidence type="ECO:0000313" key="1">
    <source>
        <dbReference type="EMBL" id="OKL35499.1"/>
    </source>
</evidence>
<gene>
    <name evidence="1" type="ORF">BLL40_15190</name>
</gene>
<dbReference type="AlphaFoldDB" id="A0A1Q5NZS6"/>
<dbReference type="OrthoDB" id="4158605at2"/>
<organism evidence="1 2">
    <name type="scientific">Domibacillus mangrovi</name>
    <dbReference type="NCBI Taxonomy" id="1714354"/>
    <lineage>
        <taxon>Bacteria</taxon>
        <taxon>Bacillati</taxon>
        <taxon>Bacillota</taxon>
        <taxon>Bacilli</taxon>
        <taxon>Bacillales</taxon>
        <taxon>Bacillaceae</taxon>
        <taxon>Domibacillus</taxon>
    </lineage>
</organism>
<reference evidence="1 2" key="1">
    <citation type="submission" date="2016-12" db="EMBL/GenBank/DDBJ databases">
        <title>Domibacillus sp. SAOS 44 whole genome sequencing.</title>
        <authorList>
            <person name="Verma A."/>
            <person name="Krishnamurthi S."/>
        </authorList>
    </citation>
    <scope>NUCLEOTIDE SEQUENCE [LARGE SCALE GENOMIC DNA]</scope>
    <source>
        <strain evidence="1 2">SAOS 44</strain>
    </source>
</reference>
<comment type="caution">
    <text evidence="1">The sequence shown here is derived from an EMBL/GenBank/DDBJ whole genome shotgun (WGS) entry which is preliminary data.</text>
</comment>
<dbReference type="EMBL" id="MRWQ01000021">
    <property type="protein sequence ID" value="OKL35499.1"/>
    <property type="molecule type" value="Genomic_DNA"/>
</dbReference>
<proteinExistence type="predicted"/>
<keyword evidence="2" id="KW-1185">Reference proteome</keyword>
<name>A0A1Q5NZS6_9BACI</name>
<dbReference type="STRING" id="1714354.BLL40_15190"/>